<dbReference type="InterPro" id="IPR013809">
    <property type="entry name" value="ENTH"/>
</dbReference>
<evidence type="ECO:0000259" key="2">
    <source>
        <dbReference type="PROSITE" id="PS50942"/>
    </source>
</evidence>
<dbReference type="SUPFAM" id="SSF48464">
    <property type="entry name" value="ENTH/VHS domain"/>
    <property type="match status" value="1"/>
</dbReference>
<feature type="region of interest" description="Disordered" evidence="1">
    <location>
        <begin position="1"/>
        <end position="26"/>
    </location>
</feature>
<dbReference type="PANTHER" id="PTHR12276">
    <property type="entry name" value="EPSIN/ENT-RELATED"/>
    <property type="match status" value="1"/>
</dbReference>
<reference evidence="4" key="1">
    <citation type="journal article" date="2018" name="Nat. Microbiol.">
        <title>Leveraging single-cell genomics to expand the fungal tree of life.</title>
        <authorList>
            <person name="Ahrendt S.R."/>
            <person name="Quandt C.A."/>
            <person name="Ciobanu D."/>
            <person name="Clum A."/>
            <person name="Salamov A."/>
            <person name="Andreopoulos B."/>
            <person name="Cheng J.F."/>
            <person name="Woyke T."/>
            <person name="Pelin A."/>
            <person name="Henrissat B."/>
            <person name="Reynolds N.K."/>
            <person name="Benny G.L."/>
            <person name="Smith M.E."/>
            <person name="James T.Y."/>
            <person name="Grigoriev I.V."/>
        </authorList>
    </citation>
    <scope>NUCLEOTIDE SEQUENCE [LARGE SCALE GENOMIC DNA]</scope>
    <source>
        <strain evidence="4">Benny S71-1</strain>
    </source>
</reference>
<dbReference type="GO" id="GO:0005886">
    <property type="term" value="C:plasma membrane"/>
    <property type="evidence" value="ECO:0007669"/>
    <property type="project" value="TreeGrafter"/>
</dbReference>
<evidence type="ECO:0000256" key="1">
    <source>
        <dbReference type="SAM" id="MobiDB-lite"/>
    </source>
</evidence>
<dbReference type="GO" id="GO:0006897">
    <property type="term" value="P:endocytosis"/>
    <property type="evidence" value="ECO:0007669"/>
    <property type="project" value="TreeGrafter"/>
</dbReference>
<evidence type="ECO:0000313" key="3">
    <source>
        <dbReference type="EMBL" id="RKP23037.1"/>
    </source>
</evidence>
<keyword evidence="4" id="KW-1185">Reference proteome</keyword>
<feature type="domain" description="ENTH" evidence="2">
    <location>
        <begin position="4"/>
        <end position="78"/>
    </location>
</feature>
<accession>A0A4P9YT21</accession>
<protein>
    <recommendedName>
        <fullName evidence="2">ENTH domain-containing protein</fullName>
    </recommendedName>
</protein>
<dbReference type="InterPro" id="IPR008942">
    <property type="entry name" value="ENTH_VHS"/>
</dbReference>
<sequence>MSKNQLKGYTEMQTKVRSATSNDPWGASGAQMAEIAQATYDPQMFVEIMAIIDKRLNDHGKNWRHVFKVGGASYAMDW</sequence>
<dbReference type="PROSITE" id="PS50942">
    <property type="entry name" value="ENTH"/>
    <property type="match status" value="1"/>
</dbReference>
<organism evidence="3 4">
    <name type="scientific">Syncephalis pseudoplumigaleata</name>
    <dbReference type="NCBI Taxonomy" id="1712513"/>
    <lineage>
        <taxon>Eukaryota</taxon>
        <taxon>Fungi</taxon>
        <taxon>Fungi incertae sedis</taxon>
        <taxon>Zoopagomycota</taxon>
        <taxon>Zoopagomycotina</taxon>
        <taxon>Zoopagomycetes</taxon>
        <taxon>Zoopagales</taxon>
        <taxon>Piptocephalidaceae</taxon>
        <taxon>Syncephalis</taxon>
    </lineage>
</organism>
<dbReference type="GO" id="GO:0030276">
    <property type="term" value="F:clathrin binding"/>
    <property type="evidence" value="ECO:0007669"/>
    <property type="project" value="TreeGrafter"/>
</dbReference>
<gene>
    <name evidence="3" type="ORF">SYNPS1DRAFT_24999</name>
</gene>
<dbReference type="AlphaFoldDB" id="A0A4P9YT21"/>
<dbReference type="Gene3D" id="1.25.40.90">
    <property type="match status" value="1"/>
</dbReference>
<dbReference type="EMBL" id="KZ991374">
    <property type="protein sequence ID" value="RKP23037.1"/>
    <property type="molecule type" value="Genomic_DNA"/>
</dbReference>
<dbReference type="Pfam" id="PF01417">
    <property type="entry name" value="ENTH"/>
    <property type="match status" value="1"/>
</dbReference>
<dbReference type="GO" id="GO:0005768">
    <property type="term" value="C:endosome"/>
    <property type="evidence" value="ECO:0007669"/>
    <property type="project" value="TreeGrafter"/>
</dbReference>
<dbReference type="GO" id="GO:0030125">
    <property type="term" value="C:clathrin vesicle coat"/>
    <property type="evidence" value="ECO:0007669"/>
    <property type="project" value="TreeGrafter"/>
</dbReference>
<proteinExistence type="predicted"/>
<evidence type="ECO:0000313" key="4">
    <source>
        <dbReference type="Proteomes" id="UP000278143"/>
    </source>
</evidence>
<dbReference type="Proteomes" id="UP000278143">
    <property type="component" value="Unassembled WGS sequence"/>
</dbReference>
<feature type="compositionally biased region" description="Polar residues" evidence="1">
    <location>
        <begin position="1"/>
        <end position="23"/>
    </location>
</feature>
<dbReference type="GO" id="GO:0005543">
    <property type="term" value="F:phospholipid binding"/>
    <property type="evidence" value="ECO:0007669"/>
    <property type="project" value="TreeGrafter"/>
</dbReference>
<dbReference type="OrthoDB" id="4033880at2759"/>
<dbReference type="PANTHER" id="PTHR12276:SF110">
    <property type="entry name" value="EPSIN-1-RELATED"/>
    <property type="match status" value="1"/>
</dbReference>
<name>A0A4P9YT21_9FUNG</name>